<proteinExistence type="predicted"/>
<sequence>MRERMRLNIRERCQKVFQAFSAKGHLTIRAIAQATGISKSSVHRHQQAMKHRHQHPESEVWESPVGAQWLKRLGIATIFIFCFKRGVGCESLAEFFRLLGLEQHVGVSVSSLRQIRTQMETQILDYQRLPQSQLEHPQTPVEACVSVDETFFDQVVLVLWTCPVDSSWWRRCPRTIGMRLGSITPSRR</sequence>
<organism evidence="2 3">
    <name type="scientific">Phormidesmis priestleyi ULC007</name>
    <dbReference type="NCBI Taxonomy" id="1920490"/>
    <lineage>
        <taxon>Bacteria</taxon>
        <taxon>Bacillati</taxon>
        <taxon>Cyanobacteriota</taxon>
        <taxon>Cyanophyceae</taxon>
        <taxon>Leptolyngbyales</taxon>
        <taxon>Leptolyngbyaceae</taxon>
        <taxon>Phormidesmis</taxon>
    </lineage>
</organism>
<dbReference type="OrthoDB" id="534700at2"/>
<evidence type="ECO:0000313" key="2">
    <source>
        <dbReference type="EMBL" id="PSB18442.1"/>
    </source>
</evidence>
<feature type="domain" description="HTH iclR-type" evidence="1">
    <location>
        <begin position="16"/>
        <end position="48"/>
    </location>
</feature>
<protein>
    <recommendedName>
        <fullName evidence="1">HTH iclR-type domain-containing protein</fullName>
    </recommendedName>
</protein>
<name>A0A2T1DD44_9CYAN</name>
<accession>A0A2T1DD44</accession>
<evidence type="ECO:0000259" key="1">
    <source>
        <dbReference type="Pfam" id="PF09339"/>
    </source>
</evidence>
<gene>
    <name evidence="2" type="ORF">C7B65_15215</name>
</gene>
<dbReference type="STRING" id="1920490.GCA_001895925_05080"/>
<dbReference type="Pfam" id="PF09339">
    <property type="entry name" value="HTH_IclR"/>
    <property type="match status" value="1"/>
</dbReference>
<reference evidence="2 3" key="1">
    <citation type="submission" date="2018-02" db="EMBL/GenBank/DDBJ databases">
        <authorList>
            <person name="Cohen D.B."/>
            <person name="Kent A.D."/>
        </authorList>
    </citation>
    <scope>NUCLEOTIDE SEQUENCE [LARGE SCALE GENOMIC DNA]</scope>
    <source>
        <strain evidence="2 3">ULC007</strain>
    </source>
</reference>
<dbReference type="InterPro" id="IPR036388">
    <property type="entry name" value="WH-like_DNA-bd_sf"/>
</dbReference>
<keyword evidence="3" id="KW-1185">Reference proteome</keyword>
<evidence type="ECO:0000313" key="3">
    <source>
        <dbReference type="Proteomes" id="UP000238634"/>
    </source>
</evidence>
<reference evidence="2 3" key="2">
    <citation type="submission" date="2018-03" db="EMBL/GenBank/DDBJ databases">
        <title>The ancient ancestry and fast evolution of plastids.</title>
        <authorList>
            <person name="Moore K.R."/>
            <person name="Magnabosco C."/>
            <person name="Momper L."/>
            <person name="Gold D.A."/>
            <person name="Bosak T."/>
            <person name="Fournier G.P."/>
        </authorList>
    </citation>
    <scope>NUCLEOTIDE SEQUENCE [LARGE SCALE GENOMIC DNA]</scope>
    <source>
        <strain evidence="2 3">ULC007</strain>
    </source>
</reference>
<comment type="caution">
    <text evidence="2">The sequence shown here is derived from an EMBL/GenBank/DDBJ whole genome shotgun (WGS) entry which is preliminary data.</text>
</comment>
<dbReference type="GO" id="GO:0006355">
    <property type="term" value="P:regulation of DNA-templated transcription"/>
    <property type="evidence" value="ECO:0007669"/>
    <property type="project" value="InterPro"/>
</dbReference>
<dbReference type="Proteomes" id="UP000238634">
    <property type="component" value="Unassembled WGS sequence"/>
</dbReference>
<dbReference type="EMBL" id="PVWG01000017">
    <property type="protein sequence ID" value="PSB18442.1"/>
    <property type="molecule type" value="Genomic_DNA"/>
</dbReference>
<dbReference type="GO" id="GO:0003677">
    <property type="term" value="F:DNA binding"/>
    <property type="evidence" value="ECO:0007669"/>
    <property type="project" value="InterPro"/>
</dbReference>
<dbReference type="AlphaFoldDB" id="A0A2T1DD44"/>
<dbReference type="Gene3D" id="1.10.10.10">
    <property type="entry name" value="Winged helix-like DNA-binding domain superfamily/Winged helix DNA-binding domain"/>
    <property type="match status" value="1"/>
</dbReference>
<dbReference type="InterPro" id="IPR005471">
    <property type="entry name" value="Tscrpt_reg_IclR_N"/>
</dbReference>